<dbReference type="KEGG" id="erc:Ecym_4183"/>
<dbReference type="OMA" id="PLCKHHY"/>
<name>G8JTA6_ERECY</name>
<dbReference type="RefSeq" id="XP_003646076.1">
    <property type="nucleotide sequence ID" value="XM_003646028.1"/>
</dbReference>
<reference evidence="9" key="1">
    <citation type="journal article" date="2012" name="G3 (Bethesda)">
        <title>Pichia sorbitophila, an interspecies yeast hybrid reveals early steps of genome resolution following polyploidization.</title>
        <authorList>
            <person name="Leh Louis V."/>
            <person name="Despons L."/>
            <person name="Friedrich A."/>
            <person name="Martin T."/>
            <person name="Durrens P."/>
            <person name="Casaregola S."/>
            <person name="Neuveglise C."/>
            <person name="Fairhead C."/>
            <person name="Marck C."/>
            <person name="Cruz J.A."/>
            <person name="Straub M.L."/>
            <person name="Kugler V."/>
            <person name="Sacerdot C."/>
            <person name="Uzunov Z."/>
            <person name="Thierry A."/>
            <person name="Weiss S."/>
            <person name="Bleykasten C."/>
            <person name="De Montigny J."/>
            <person name="Jacques N."/>
            <person name="Jung P."/>
            <person name="Lemaire M."/>
            <person name="Mallet S."/>
            <person name="Morel G."/>
            <person name="Richard G.F."/>
            <person name="Sarkar A."/>
            <person name="Savel G."/>
            <person name="Schacherer J."/>
            <person name="Seret M.L."/>
            <person name="Talla E."/>
            <person name="Samson G."/>
            <person name="Jubin C."/>
            <person name="Poulain J."/>
            <person name="Vacherie B."/>
            <person name="Barbe V."/>
            <person name="Pelletier E."/>
            <person name="Sherman D.J."/>
            <person name="Westhof E."/>
            <person name="Weissenbach J."/>
            <person name="Baret P.V."/>
            <person name="Wincker P."/>
            <person name="Gaillardin C."/>
            <person name="Dujon B."/>
            <person name="Souciet J.L."/>
        </authorList>
    </citation>
    <scope>NUCLEOTIDE SEQUENCE [LARGE SCALE GENOMIC DNA]</scope>
    <source>
        <strain evidence="9">CBS 270.75 / DBVPG 7215 / KCTC 17166 / NRRL Y-17582</strain>
    </source>
</reference>
<comment type="similarity">
    <text evidence="1">Belongs to the SEC10 family.</text>
</comment>
<gene>
    <name evidence="8" type="ordered locus">Ecym_4183</name>
</gene>
<dbReference type="OrthoDB" id="125856at2759"/>
<evidence type="ECO:0000256" key="5">
    <source>
        <dbReference type="SAM" id="MobiDB-lite"/>
    </source>
</evidence>
<feature type="compositionally biased region" description="Polar residues" evidence="5">
    <location>
        <begin position="502"/>
        <end position="512"/>
    </location>
</feature>
<feature type="region of interest" description="Disordered" evidence="5">
    <location>
        <begin position="496"/>
        <end position="523"/>
    </location>
</feature>
<dbReference type="InterPro" id="IPR048625">
    <property type="entry name" value="Sec10_N"/>
</dbReference>
<dbReference type="Proteomes" id="UP000006790">
    <property type="component" value="Chromosome 4"/>
</dbReference>
<dbReference type="PANTHER" id="PTHR12100">
    <property type="entry name" value="SEC10"/>
    <property type="match status" value="1"/>
</dbReference>
<dbReference type="STRING" id="931890.G8JTA6"/>
<dbReference type="HOGENOM" id="CLU_008002_1_0_1"/>
<keyword evidence="2" id="KW-0813">Transport</keyword>
<evidence type="ECO:0000259" key="7">
    <source>
        <dbReference type="Pfam" id="PF20667"/>
    </source>
</evidence>
<dbReference type="GeneID" id="11469390"/>
<feature type="domain" description="Exocyst complex component Sec10 N-terminal" evidence="7">
    <location>
        <begin position="61"/>
        <end position="176"/>
    </location>
</feature>
<accession>G8JTA6</accession>
<dbReference type="InterPro" id="IPR009976">
    <property type="entry name" value="Sec10-like"/>
</dbReference>
<feature type="domain" description="Exocyst complex component Sec10-like alpha-helical bundle" evidence="6">
    <location>
        <begin position="185"/>
        <end position="821"/>
    </location>
</feature>
<dbReference type="PANTHER" id="PTHR12100:SF0">
    <property type="entry name" value="EXOCYST COMPLEX COMPONENT 5"/>
    <property type="match status" value="1"/>
</dbReference>
<dbReference type="FunCoup" id="G8JTA6">
    <property type="interactions" value="776"/>
</dbReference>
<evidence type="ECO:0000256" key="4">
    <source>
        <dbReference type="ARBA" id="ARBA00023054"/>
    </source>
</evidence>
<dbReference type="EMBL" id="CP002500">
    <property type="protein sequence ID" value="AET39259.1"/>
    <property type="molecule type" value="Genomic_DNA"/>
</dbReference>
<dbReference type="InParanoid" id="G8JTA6"/>
<evidence type="ECO:0000256" key="1">
    <source>
        <dbReference type="ARBA" id="ARBA00006572"/>
    </source>
</evidence>
<dbReference type="InterPro" id="IPR048627">
    <property type="entry name" value="Sec10_HB"/>
</dbReference>
<organism evidence="8 9">
    <name type="scientific">Eremothecium cymbalariae (strain CBS 270.75 / DBVPG 7215 / KCTC 17166 / NRRL Y-17582)</name>
    <name type="common">Yeast</name>
    <dbReference type="NCBI Taxonomy" id="931890"/>
    <lineage>
        <taxon>Eukaryota</taxon>
        <taxon>Fungi</taxon>
        <taxon>Dikarya</taxon>
        <taxon>Ascomycota</taxon>
        <taxon>Saccharomycotina</taxon>
        <taxon>Saccharomycetes</taxon>
        <taxon>Saccharomycetales</taxon>
        <taxon>Saccharomycetaceae</taxon>
        <taxon>Eremothecium</taxon>
    </lineage>
</organism>
<dbReference type="Pfam" id="PF07393">
    <property type="entry name" value="Sec10_HB"/>
    <property type="match status" value="1"/>
</dbReference>
<dbReference type="GO" id="GO:0000145">
    <property type="term" value="C:exocyst"/>
    <property type="evidence" value="ECO:0007669"/>
    <property type="project" value="EnsemblFungi"/>
</dbReference>
<dbReference type="GO" id="GO:0006887">
    <property type="term" value="P:exocytosis"/>
    <property type="evidence" value="ECO:0007669"/>
    <property type="project" value="UniProtKB-KW"/>
</dbReference>
<dbReference type="Pfam" id="PF20667">
    <property type="entry name" value="Sec10_N"/>
    <property type="match status" value="1"/>
</dbReference>
<evidence type="ECO:0000313" key="9">
    <source>
        <dbReference type="Proteomes" id="UP000006790"/>
    </source>
</evidence>
<protein>
    <submittedName>
        <fullName evidence="8">Uncharacterized protein</fullName>
    </submittedName>
</protein>
<evidence type="ECO:0000256" key="3">
    <source>
        <dbReference type="ARBA" id="ARBA00022483"/>
    </source>
</evidence>
<sequence>MNTIYELDKQWKRMLTLENFLGGLTVNEFVQELSKEHDTSAGNTGLSTGGNRDSTFDRLDPKPYIRTFESVLRELKKLKVQCNSKKEHLEQQVTESELAHAKNVLQLNDMFKGIVVNYNVLDEKLSSVTQVVSPLGERLEKSMRTKNAYVKSVELVTYYNEFYTNKGSKKLEQLRTSLDWKQKAQAAVVVKQLLILARKIDTKSLSQSIETTTCIEKYSEVMETELLDNFNLAYRENDFDQLNEIAVILKHFNGGVNMIQSFIKQHEFFNDLESVKQDEADMAAFAAPNMTEKLTNAEIHDMFYPQSLVKNLNEMKSVIKAESIIVKKVFEDRAPNVMKLFLQHLMEKMVEPKATLFLNTSMTISNLAYLRTLHAVYSLINQFIKDVSECLIELNFDKDNLLSNTLDQCFNDIFSKIVFDRSKYFDVEKKCLESILVHMASEFNIYHEKDIKYRTLSNKLSSNKDVKAELGMLSVPGTNSRLSKVNSFIRSHLERDRKGISKSPTLKQSTESTPPPESGDLTHDEDPLCTLSYLDTMLKCAVESLARMMELIPTNSSDFCLELVEVMMFGLVSSYVESALETAYTQLTRLDAFQDTELNLSYLKYVSRTTEMLSLISASIKAIIIPLLNNSPQAKKSVIKLSNAYLRRSEVAINIILDDTVLFLDQKFNHVLSKQNKKDFIPRSQELLDQDTIPGAELVAVLHAIHTQVLRHLKNGNLESFLIEVGNVLYEKLLDHYKKFQVSSIGGVIVTKDIIGYQNIIEEWGIAELDEKFALLRELANLFTVQPDLLESLTNEGRLVSMERKIVTEYISRREDFNNDSFRSKFGINLM</sequence>
<dbReference type="GO" id="GO:0006893">
    <property type="term" value="P:Golgi to plasma membrane transport"/>
    <property type="evidence" value="ECO:0007669"/>
    <property type="project" value="EnsemblFungi"/>
</dbReference>
<proteinExistence type="inferred from homology"/>
<dbReference type="AlphaFoldDB" id="G8JTA6"/>
<dbReference type="eggNOG" id="KOG3745">
    <property type="taxonomic scope" value="Eukaryota"/>
</dbReference>
<keyword evidence="4" id="KW-0175">Coiled coil</keyword>
<evidence type="ECO:0000313" key="8">
    <source>
        <dbReference type="EMBL" id="AET39259.1"/>
    </source>
</evidence>
<keyword evidence="9" id="KW-1185">Reference proteome</keyword>
<keyword evidence="3" id="KW-0268">Exocytosis</keyword>
<evidence type="ECO:0000259" key="6">
    <source>
        <dbReference type="Pfam" id="PF07393"/>
    </source>
</evidence>
<evidence type="ECO:0000256" key="2">
    <source>
        <dbReference type="ARBA" id="ARBA00022448"/>
    </source>
</evidence>